<dbReference type="RefSeq" id="WP_344623923.1">
    <property type="nucleotide sequence ID" value="NZ_BAAALD010000022.1"/>
</dbReference>
<dbReference type="PANTHER" id="PTHR30290:SF83">
    <property type="entry name" value="ABC TRANSPORTER SUBSTRATE-BINDING PROTEIN"/>
    <property type="match status" value="1"/>
</dbReference>
<evidence type="ECO:0000313" key="3">
    <source>
        <dbReference type="EMBL" id="GAA1083335.1"/>
    </source>
</evidence>
<dbReference type="Proteomes" id="UP001499987">
    <property type="component" value="Unassembled WGS sequence"/>
</dbReference>
<keyword evidence="1" id="KW-0732">Signal</keyword>
<accession>A0ABP4E073</accession>
<dbReference type="InterPro" id="IPR039424">
    <property type="entry name" value="SBP_5"/>
</dbReference>
<dbReference type="PIRSF" id="PIRSF002741">
    <property type="entry name" value="MppA"/>
    <property type="match status" value="1"/>
</dbReference>
<feature type="signal peptide" evidence="1">
    <location>
        <begin position="1"/>
        <end position="27"/>
    </location>
</feature>
<sequence length="543" mass="58789">MLTGRTGRLPAALLALALLAVTGTAAAGCVRRSDEDLGPVPDVPGGTFTVALTEPDHLTPGRTTSSYSLQVLEGLFDTPLALDPSDGHAVPLAAESVSTDDQRVWTLHFRPGARFHNGEPVTAASYADAWNAAAYGPNGWEANGYFSQIDGYAALNPADGAKPPTDRLSGLEVVDDTTLKVTLGAPFSQFPMLLAFPAFAPLPKAAFADPAGYDLHPVGNGPFAMDGDWRHQQRIDLRRAEGYTGPRPATADGVHFRIFTSKDTAFTELRAGHVDFMASVPPARAYEAKRTFGARYSVRPSGTMDYLGLPLWDARYAKPELRQAISMAIDRRGITRAIFNEVFAPADSLVAAMIPGHRAGACGETCEYRPERAKELFDRAGGFTGTLELYFANSDPTYEQWMTAVANELKQNLGIRSIAFRKMSGADLGPILNGRKATGPYRQNWVVDYPSVQNYLAGLLGPNNRSGWSDPAFDRALALGNAAPDAAESEQHYHEAESIALRALPLIPLWNWQDQTAWSPRIGNVLVDPYVAGLHLEKVTVRH</sequence>
<feature type="domain" description="Solute-binding protein family 5" evidence="2">
    <location>
        <begin position="90"/>
        <end position="465"/>
    </location>
</feature>
<evidence type="ECO:0000259" key="2">
    <source>
        <dbReference type="Pfam" id="PF00496"/>
    </source>
</evidence>
<dbReference type="Gene3D" id="3.10.105.10">
    <property type="entry name" value="Dipeptide-binding Protein, Domain 3"/>
    <property type="match status" value="1"/>
</dbReference>
<reference evidence="4" key="1">
    <citation type="journal article" date="2019" name="Int. J. Syst. Evol. Microbiol.">
        <title>The Global Catalogue of Microorganisms (GCM) 10K type strain sequencing project: providing services to taxonomists for standard genome sequencing and annotation.</title>
        <authorList>
            <consortium name="The Broad Institute Genomics Platform"/>
            <consortium name="The Broad Institute Genome Sequencing Center for Infectious Disease"/>
            <person name="Wu L."/>
            <person name="Ma J."/>
        </authorList>
    </citation>
    <scope>NUCLEOTIDE SEQUENCE [LARGE SCALE GENOMIC DNA]</scope>
    <source>
        <strain evidence="4">JCM 13002</strain>
    </source>
</reference>
<dbReference type="InterPro" id="IPR030678">
    <property type="entry name" value="Peptide/Ni-bd"/>
</dbReference>
<dbReference type="Pfam" id="PF00496">
    <property type="entry name" value="SBP_bac_5"/>
    <property type="match status" value="1"/>
</dbReference>
<dbReference type="SUPFAM" id="SSF53850">
    <property type="entry name" value="Periplasmic binding protein-like II"/>
    <property type="match status" value="1"/>
</dbReference>
<keyword evidence="4" id="KW-1185">Reference proteome</keyword>
<dbReference type="InterPro" id="IPR000914">
    <property type="entry name" value="SBP_5_dom"/>
</dbReference>
<organism evidence="3 4">
    <name type="scientific">Kitasatospora arboriphila</name>
    <dbReference type="NCBI Taxonomy" id="258052"/>
    <lineage>
        <taxon>Bacteria</taxon>
        <taxon>Bacillati</taxon>
        <taxon>Actinomycetota</taxon>
        <taxon>Actinomycetes</taxon>
        <taxon>Kitasatosporales</taxon>
        <taxon>Streptomycetaceae</taxon>
        <taxon>Kitasatospora</taxon>
    </lineage>
</organism>
<dbReference type="PANTHER" id="PTHR30290">
    <property type="entry name" value="PERIPLASMIC BINDING COMPONENT OF ABC TRANSPORTER"/>
    <property type="match status" value="1"/>
</dbReference>
<dbReference type="PROSITE" id="PS51257">
    <property type="entry name" value="PROKAR_LIPOPROTEIN"/>
    <property type="match status" value="1"/>
</dbReference>
<evidence type="ECO:0000256" key="1">
    <source>
        <dbReference type="SAM" id="SignalP"/>
    </source>
</evidence>
<comment type="caution">
    <text evidence="3">The sequence shown here is derived from an EMBL/GenBank/DDBJ whole genome shotgun (WGS) entry which is preliminary data.</text>
</comment>
<evidence type="ECO:0000313" key="4">
    <source>
        <dbReference type="Proteomes" id="UP001499987"/>
    </source>
</evidence>
<name>A0ABP4E073_9ACTN</name>
<dbReference type="Gene3D" id="3.40.190.10">
    <property type="entry name" value="Periplasmic binding protein-like II"/>
    <property type="match status" value="1"/>
</dbReference>
<proteinExistence type="predicted"/>
<feature type="chain" id="PRO_5046533693" evidence="1">
    <location>
        <begin position="28"/>
        <end position="543"/>
    </location>
</feature>
<dbReference type="Gene3D" id="3.90.76.10">
    <property type="entry name" value="Dipeptide-binding Protein, Domain 1"/>
    <property type="match status" value="1"/>
</dbReference>
<dbReference type="CDD" id="cd00995">
    <property type="entry name" value="PBP2_NikA_DppA_OppA_like"/>
    <property type="match status" value="1"/>
</dbReference>
<protein>
    <submittedName>
        <fullName evidence="3">ABC transporter substrate-binding protein</fullName>
    </submittedName>
</protein>
<dbReference type="EMBL" id="BAAALD010000022">
    <property type="protein sequence ID" value="GAA1083335.1"/>
    <property type="molecule type" value="Genomic_DNA"/>
</dbReference>
<gene>
    <name evidence="3" type="ORF">GCM10009663_28180</name>
</gene>